<accession>A0A8K0UET8</accession>
<evidence type="ECO:0000313" key="3">
    <source>
        <dbReference type="EMBL" id="KAH8078056.1"/>
    </source>
</evidence>
<evidence type="ECO:0000256" key="1">
    <source>
        <dbReference type="SAM" id="MobiDB-lite"/>
    </source>
</evidence>
<name>A0A8K0UET8_9AGAR</name>
<keyword evidence="4" id="KW-1185">Reference proteome</keyword>
<proteinExistence type="predicted"/>
<comment type="caution">
    <text evidence="3">The sequence shown here is derived from an EMBL/GenBank/DDBJ whole genome shotgun (WGS) entry which is preliminary data.</text>
</comment>
<feature type="chain" id="PRO_5035940982" description="Hydrophobin" evidence="2">
    <location>
        <begin position="21"/>
        <end position="192"/>
    </location>
</feature>
<organism evidence="3 4">
    <name type="scientific">Cristinia sonorae</name>
    <dbReference type="NCBI Taxonomy" id="1940300"/>
    <lineage>
        <taxon>Eukaryota</taxon>
        <taxon>Fungi</taxon>
        <taxon>Dikarya</taxon>
        <taxon>Basidiomycota</taxon>
        <taxon>Agaricomycotina</taxon>
        <taxon>Agaricomycetes</taxon>
        <taxon>Agaricomycetidae</taxon>
        <taxon>Agaricales</taxon>
        <taxon>Pleurotineae</taxon>
        <taxon>Stephanosporaceae</taxon>
        <taxon>Cristinia</taxon>
    </lineage>
</organism>
<evidence type="ECO:0000256" key="2">
    <source>
        <dbReference type="SAM" id="SignalP"/>
    </source>
</evidence>
<feature type="signal peptide" evidence="2">
    <location>
        <begin position="1"/>
        <end position="20"/>
    </location>
</feature>
<protein>
    <recommendedName>
        <fullName evidence="5">Hydrophobin</fullName>
    </recommendedName>
</protein>
<dbReference type="Proteomes" id="UP000813824">
    <property type="component" value="Unassembled WGS sequence"/>
</dbReference>
<reference evidence="3" key="1">
    <citation type="journal article" date="2021" name="New Phytol.">
        <title>Evolutionary innovations through gain and loss of genes in the ectomycorrhizal Boletales.</title>
        <authorList>
            <person name="Wu G."/>
            <person name="Miyauchi S."/>
            <person name="Morin E."/>
            <person name="Kuo A."/>
            <person name="Drula E."/>
            <person name="Varga T."/>
            <person name="Kohler A."/>
            <person name="Feng B."/>
            <person name="Cao Y."/>
            <person name="Lipzen A."/>
            <person name="Daum C."/>
            <person name="Hundley H."/>
            <person name="Pangilinan J."/>
            <person name="Johnson J."/>
            <person name="Barry K."/>
            <person name="LaButti K."/>
            <person name="Ng V."/>
            <person name="Ahrendt S."/>
            <person name="Min B."/>
            <person name="Choi I.G."/>
            <person name="Park H."/>
            <person name="Plett J.M."/>
            <person name="Magnuson J."/>
            <person name="Spatafora J.W."/>
            <person name="Nagy L.G."/>
            <person name="Henrissat B."/>
            <person name="Grigoriev I.V."/>
            <person name="Yang Z.L."/>
            <person name="Xu J."/>
            <person name="Martin F.M."/>
        </authorList>
    </citation>
    <scope>NUCLEOTIDE SEQUENCE</scope>
    <source>
        <strain evidence="3">KKN 215</strain>
    </source>
</reference>
<evidence type="ECO:0000313" key="4">
    <source>
        <dbReference type="Proteomes" id="UP000813824"/>
    </source>
</evidence>
<sequence>MSATFTRLAASFTTFTGLLAVFAVATPQAYQPYRPYDPTSVSNSVAISSSATTSADFASPGAAASVFGNDGDGLDNGVDDNDGTPFGIDTSRGGSGSNDDGEEEEPTPTAPEPISCAGTIQCCSPAGVIISANSDQGLELINYVDGPEVLGDVALECTTIGPNDGASCPASYGVCCTGYSRGLVYTGCLAIN</sequence>
<evidence type="ECO:0008006" key="5">
    <source>
        <dbReference type="Google" id="ProtNLM"/>
    </source>
</evidence>
<gene>
    <name evidence="3" type="ORF">BXZ70DRAFT_689651</name>
</gene>
<feature type="region of interest" description="Disordered" evidence="1">
    <location>
        <begin position="68"/>
        <end position="112"/>
    </location>
</feature>
<dbReference type="AlphaFoldDB" id="A0A8K0UET8"/>
<dbReference type="EMBL" id="JAEVFJ010000060">
    <property type="protein sequence ID" value="KAH8078056.1"/>
    <property type="molecule type" value="Genomic_DNA"/>
</dbReference>
<keyword evidence="2" id="KW-0732">Signal</keyword>